<evidence type="ECO:0000313" key="18">
    <source>
        <dbReference type="Proteomes" id="UP000320184"/>
    </source>
</evidence>
<evidence type="ECO:0000256" key="15">
    <source>
        <dbReference type="SAM" id="MobiDB-lite"/>
    </source>
</evidence>
<dbReference type="GO" id="GO:0004519">
    <property type="term" value="F:endonuclease activity"/>
    <property type="evidence" value="ECO:0007669"/>
    <property type="project" value="InterPro"/>
</dbReference>
<dbReference type="Pfam" id="PF12637">
    <property type="entry name" value="TSCPD"/>
    <property type="match status" value="1"/>
</dbReference>
<keyword evidence="9" id="KW-0651">Protein splicing</keyword>
<comment type="caution">
    <text evidence="17">The sequence shown here is derived from an EMBL/GenBank/DDBJ whole genome shotgun (WGS) entry which is preliminary data.</text>
</comment>
<dbReference type="GO" id="GO:0071897">
    <property type="term" value="P:DNA biosynthetic process"/>
    <property type="evidence" value="ECO:0007669"/>
    <property type="project" value="UniProtKB-KW"/>
</dbReference>
<dbReference type="SMART" id="SM00306">
    <property type="entry name" value="HintN"/>
    <property type="match status" value="1"/>
</dbReference>
<evidence type="ECO:0000256" key="11">
    <source>
        <dbReference type="ARBA" id="ARBA00023285"/>
    </source>
</evidence>
<accession>A0A538SI93</accession>
<dbReference type="InterPro" id="IPR004860">
    <property type="entry name" value="LAGLIDADG_dom"/>
</dbReference>
<feature type="compositionally biased region" description="Basic residues" evidence="15">
    <location>
        <begin position="1199"/>
        <end position="1211"/>
    </location>
</feature>
<dbReference type="InterPro" id="IPR027434">
    <property type="entry name" value="Homing_endonucl"/>
</dbReference>
<dbReference type="PANTHER" id="PTHR43371">
    <property type="entry name" value="VITAMIN B12-DEPENDENT RIBONUCLEOTIDE REDUCTASE"/>
    <property type="match status" value="1"/>
</dbReference>
<evidence type="ECO:0000256" key="5">
    <source>
        <dbReference type="ARBA" id="ARBA00022628"/>
    </source>
</evidence>
<feature type="region of interest" description="Disordered" evidence="15">
    <location>
        <begin position="1349"/>
        <end position="1396"/>
    </location>
</feature>
<evidence type="ECO:0000256" key="1">
    <source>
        <dbReference type="ARBA" id="ARBA00001922"/>
    </source>
</evidence>
<dbReference type="GO" id="GO:0016539">
    <property type="term" value="P:intein-mediated protein splicing"/>
    <property type="evidence" value="ECO:0007669"/>
    <property type="project" value="InterPro"/>
</dbReference>
<dbReference type="InterPro" id="IPR013678">
    <property type="entry name" value="RNR_2_N"/>
</dbReference>
<dbReference type="GO" id="GO:0004748">
    <property type="term" value="F:ribonucleoside-diphosphate reductase activity, thioredoxin disulfide as acceptor"/>
    <property type="evidence" value="ECO:0007669"/>
    <property type="project" value="UniProtKB-EC"/>
</dbReference>
<sequence>MSSPLGLKVPRRYTRAGIDPLDQVKWDRRRTVISNPDGSVVFRMDDVEVPADWSQLATDIVVSKYFRKAGLKDAPGHETSVRQVVRRLAHTIRVTGEEQGGYFASREDADAFEAELAFMLVRQIGAFNSPVWFNCGLYHEYGIGGSGGNYYTDLRTDVVRVTDDSYSHPQVSACFIQSVDDDLMSIFELARNEARVFKYGSGTGTNFSRLRGRMEKLSGGGTSSGLMSFLEVLDRGAGATKSGGTTRRAAKMVVLDLDHPEIVDFVHWKVREEKKVAALVAAGYSPDFNGEAYGTVSGQNSNNSVRIPDRFMEAVVNDGPWQTQLRTTGQVHETLRARALWREIAEAAWQCADPGVQFDDTIQKWHTCKGTDRIYASNPCVTGDTLVATADGWRRIDSLVGGMARVIGADGRAHRVIRIVPTGRKPVFTLRTRSGFEVRITGDHKVWTLERGDVPVERLTPGEHVVLQGPGFGQRELTERLATAIGVAVGDGCLTRFHHDGRSQEMVVLTMASEEAGVLAGIASEVNEQKRMLRAPGSVGRADDVHVSTATIARSVSRLSFASRPVVELFKEYAVLDQGSDRKRFTAAIFDLNRASMAALLRGLFTADGTVANNGEKSHYVGLDSSSRELLRQVQTLLLGFGIKAKLYEGRRGGVFETLLPDGRGGRRAYPVKEMYSLRISRSSRLLFEREIGFDPSSPKAEALRALNEEISTYRDELTDEVFSIEPCGEEDVFDLTEPVTSHFVANGIVVHNCSEFMFLDDTACNLASINLMKFLREDGGFDIEGYRHANRVFFLAQEILVSFASYPTERIARRSHEFRPLGLGYANLGTLLMVQGLPYDSDAARAYAACVTAIMTGEAYALSAEMAASKGPFPGYTVNGDSMLDVMRLHRDAAGAIDHAHAPRDLKAAAIECWDRALALGGEHGYRNAQATVLAPTGTIGLVMDCDTTGVEPDFALVKFKKLAGGGFFKIVNQSVPAALEPLGYRQDQIDRIVRYAIGSGTMEGAPHLHRGILLKRGLTEAEIDRIEQSLPSMLDVRFAFTRGPISEETLTRLGVSSAERENPTFNALPFLGFTDEQIREANAAVCGSLTVEGAPDLKPEHLPVFDCANRCGPNGTRFIQPMGHLRMMAAVQPFISGAISKTVNLPQEATVEEVENLYLESWKLGLKSVALYRDGSKLSQPLATGKKEEDSSTAPPKLRRRRLPKRRHGFTQEARIGGHKVFLRTGEYEDGTLGEIFIDMHKEGAAFRSMMNCFAIAVSMGLQYGVPLEDLVDQFTFTRFEPQGRVDGHDNIRACTSVIDYVFRTLGLEYLNRTDLAHIVTEDMQGATRPASHATAHPVGYEHRRAANGDAAGTNSNGGTVPGGRAKAEPPEASSEPPGSRQHQEGSAGGGQDALLAKFSGDAPVCNLCGHITLRNATCYKCLNCGNSMGCS</sequence>
<dbReference type="InterPro" id="IPR006141">
    <property type="entry name" value="Intein_N"/>
</dbReference>
<dbReference type="Gene3D" id="3.20.70.20">
    <property type="match status" value="3"/>
</dbReference>
<dbReference type="PROSITE" id="PS50818">
    <property type="entry name" value="INTEIN_C_TER"/>
    <property type="match status" value="1"/>
</dbReference>
<evidence type="ECO:0000256" key="9">
    <source>
        <dbReference type="ARBA" id="ARBA00023000"/>
    </source>
</evidence>
<dbReference type="InterPro" id="IPR003586">
    <property type="entry name" value="Hint_dom_C"/>
</dbReference>
<dbReference type="PANTHER" id="PTHR43371:SF1">
    <property type="entry name" value="RIBONUCLEOSIDE-DIPHOSPHATE REDUCTASE"/>
    <property type="match status" value="1"/>
</dbReference>
<evidence type="ECO:0000256" key="6">
    <source>
        <dbReference type="ARBA" id="ARBA00022634"/>
    </source>
</evidence>
<dbReference type="PROSITE" id="PS50817">
    <property type="entry name" value="INTEIN_N_TER"/>
    <property type="match status" value="1"/>
</dbReference>
<evidence type="ECO:0000256" key="3">
    <source>
        <dbReference type="ARBA" id="ARBA00012274"/>
    </source>
</evidence>
<evidence type="ECO:0000256" key="14">
    <source>
        <dbReference type="ARBA" id="ARBA00047754"/>
    </source>
</evidence>
<name>A0A538SI93_UNCEI</name>
<protein>
    <recommendedName>
        <fullName evidence="4">Vitamin B12-dependent ribonucleotide reductase</fullName>
        <ecNumber evidence="3">1.17.4.1</ecNumber>
    </recommendedName>
    <alternativeName>
        <fullName evidence="13">Ribonucleoside-diphosphate reductase NrdJ</fullName>
    </alternativeName>
</protein>
<evidence type="ECO:0000256" key="13">
    <source>
        <dbReference type="ARBA" id="ARBA00033050"/>
    </source>
</evidence>
<evidence type="ECO:0000256" key="7">
    <source>
        <dbReference type="ARBA" id="ARBA00022741"/>
    </source>
</evidence>
<dbReference type="Pfam" id="PF08471">
    <property type="entry name" value="Ribonuc_red_2_N"/>
    <property type="match status" value="1"/>
</dbReference>
<organism evidence="17 18">
    <name type="scientific">Eiseniibacteriota bacterium</name>
    <dbReference type="NCBI Taxonomy" id="2212470"/>
    <lineage>
        <taxon>Bacteria</taxon>
        <taxon>Candidatus Eiseniibacteriota</taxon>
    </lineage>
</organism>
<dbReference type="SUPFAM" id="SSF55608">
    <property type="entry name" value="Homing endonucleases"/>
    <property type="match status" value="1"/>
</dbReference>
<comment type="function">
    <text evidence="12">Catalyzes the reduction of ribonucleotides to deoxyribonucleotides. May function to provide a pool of deoxyribonucleotide precursors for DNA repair during oxygen limitation and/or for immediate growth after restoration of oxygen.</text>
</comment>
<reference evidence="17 18" key="1">
    <citation type="journal article" date="2019" name="Nat. Microbiol.">
        <title>Mediterranean grassland soil C-N compound turnover is dependent on rainfall and depth, and is mediated by genomically divergent microorganisms.</title>
        <authorList>
            <person name="Diamond S."/>
            <person name="Andeer P.F."/>
            <person name="Li Z."/>
            <person name="Crits-Christoph A."/>
            <person name="Burstein D."/>
            <person name="Anantharaman K."/>
            <person name="Lane K.R."/>
            <person name="Thomas B.C."/>
            <person name="Pan C."/>
            <person name="Northen T.R."/>
            <person name="Banfield J.F."/>
        </authorList>
    </citation>
    <scope>NUCLEOTIDE SEQUENCE [LARGE SCALE GENOMIC DNA]</scope>
    <source>
        <strain evidence="17">WS_3</strain>
    </source>
</reference>
<dbReference type="InterPro" id="IPR024434">
    <property type="entry name" value="TSCPD_dom"/>
</dbReference>
<dbReference type="GO" id="GO:0050897">
    <property type="term" value="F:cobalt ion binding"/>
    <property type="evidence" value="ECO:0007669"/>
    <property type="project" value="InterPro"/>
</dbReference>
<dbReference type="Gene3D" id="2.170.16.10">
    <property type="entry name" value="Hedgehog/Intein (Hint) domain"/>
    <property type="match status" value="2"/>
</dbReference>
<keyword evidence="8" id="KW-0068">Autocatalytic cleavage</keyword>
<keyword evidence="11" id="KW-0170">Cobalt</keyword>
<dbReference type="SUPFAM" id="SSF51998">
    <property type="entry name" value="PFL-like glycyl radical enzymes"/>
    <property type="match status" value="1"/>
</dbReference>
<feature type="region of interest" description="Disordered" evidence="15">
    <location>
        <begin position="1183"/>
        <end position="1211"/>
    </location>
</feature>
<dbReference type="InterPro" id="IPR030934">
    <property type="entry name" value="Intein_C"/>
</dbReference>
<dbReference type="Gene3D" id="3.10.28.10">
    <property type="entry name" value="Homing endonucleases"/>
    <property type="match status" value="1"/>
</dbReference>
<keyword evidence="10" id="KW-0560">Oxidoreductase</keyword>
<dbReference type="PROSITE" id="PS50819">
    <property type="entry name" value="INTEIN_ENDONUCLEASE"/>
    <property type="match status" value="1"/>
</dbReference>
<keyword evidence="5" id="KW-0846">Cobalamin</keyword>
<dbReference type="InterPro" id="IPR000788">
    <property type="entry name" value="RNR_lg_C"/>
</dbReference>
<evidence type="ECO:0000256" key="10">
    <source>
        <dbReference type="ARBA" id="ARBA00023002"/>
    </source>
</evidence>
<dbReference type="InterPro" id="IPR003587">
    <property type="entry name" value="Hint_dom_N"/>
</dbReference>
<evidence type="ECO:0000256" key="4">
    <source>
        <dbReference type="ARBA" id="ARBA00014409"/>
    </source>
</evidence>
<evidence type="ECO:0000313" key="17">
    <source>
        <dbReference type="EMBL" id="TMQ51094.1"/>
    </source>
</evidence>
<dbReference type="Pfam" id="PF14890">
    <property type="entry name" value="Intein_splicing"/>
    <property type="match status" value="1"/>
</dbReference>
<dbReference type="NCBIfam" id="TIGR01445">
    <property type="entry name" value="intein_Nterm"/>
    <property type="match status" value="1"/>
</dbReference>
<dbReference type="Proteomes" id="UP000320184">
    <property type="component" value="Unassembled WGS sequence"/>
</dbReference>
<dbReference type="SMART" id="SM00305">
    <property type="entry name" value="HintC"/>
    <property type="match status" value="1"/>
</dbReference>
<proteinExistence type="inferred from homology"/>
<dbReference type="PRINTS" id="PR00379">
    <property type="entry name" value="INTEIN"/>
</dbReference>
<feature type="domain" description="DOD-type homing endonuclease" evidence="16">
    <location>
        <begin position="484"/>
        <end position="643"/>
    </location>
</feature>
<gene>
    <name evidence="17" type="ORF">E6K73_06760</name>
</gene>
<dbReference type="GO" id="GO:0000166">
    <property type="term" value="F:nucleotide binding"/>
    <property type="evidence" value="ECO:0007669"/>
    <property type="project" value="UniProtKB-KW"/>
</dbReference>
<dbReference type="NCBIfam" id="TIGR01443">
    <property type="entry name" value="intein_Cterm"/>
    <property type="match status" value="1"/>
</dbReference>
<evidence type="ECO:0000256" key="2">
    <source>
        <dbReference type="ARBA" id="ARBA00007405"/>
    </source>
</evidence>
<dbReference type="InterPro" id="IPR006142">
    <property type="entry name" value="INTEIN"/>
</dbReference>
<keyword evidence="7" id="KW-0547">Nucleotide-binding</keyword>
<comment type="cofactor">
    <cofactor evidence="1">
        <name>adenosylcob(III)alamin</name>
        <dbReference type="ChEBI" id="CHEBI:18408"/>
    </cofactor>
</comment>
<evidence type="ECO:0000256" key="8">
    <source>
        <dbReference type="ARBA" id="ARBA00022813"/>
    </source>
</evidence>
<feature type="compositionally biased region" description="Low complexity" evidence="15">
    <location>
        <begin position="1373"/>
        <end position="1382"/>
    </location>
</feature>
<dbReference type="SUPFAM" id="SSF51294">
    <property type="entry name" value="Hedgehog/intein (Hint) domain"/>
    <property type="match status" value="1"/>
</dbReference>
<dbReference type="InterPro" id="IPR036844">
    <property type="entry name" value="Hint_dom_sf"/>
</dbReference>
<evidence type="ECO:0000256" key="12">
    <source>
        <dbReference type="ARBA" id="ARBA00025437"/>
    </source>
</evidence>
<dbReference type="EC" id="1.17.4.1" evidence="3"/>
<dbReference type="GO" id="GO:0031419">
    <property type="term" value="F:cobalamin binding"/>
    <property type="evidence" value="ECO:0007669"/>
    <property type="project" value="UniProtKB-KW"/>
</dbReference>
<dbReference type="InterPro" id="IPR050862">
    <property type="entry name" value="RdRp_reductase_class-2"/>
</dbReference>
<comment type="catalytic activity">
    <reaction evidence="14">
        <text>a 2'-deoxyribonucleoside 5'-diphosphate + [thioredoxin]-disulfide + H2O = a ribonucleoside 5'-diphosphate + [thioredoxin]-dithiol</text>
        <dbReference type="Rhea" id="RHEA:23252"/>
        <dbReference type="Rhea" id="RHEA-COMP:10698"/>
        <dbReference type="Rhea" id="RHEA-COMP:10700"/>
        <dbReference type="ChEBI" id="CHEBI:15377"/>
        <dbReference type="ChEBI" id="CHEBI:29950"/>
        <dbReference type="ChEBI" id="CHEBI:50058"/>
        <dbReference type="ChEBI" id="CHEBI:57930"/>
        <dbReference type="ChEBI" id="CHEBI:73316"/>
        <dbReference type="EC" id="1.17.4.1"/>
    </reaction>
</comment>
<dbReference type="InterPro" id="IPR004042">
    <property type="entry name" value="Intein_endonuc_central"/>
</dbReference>
<dbReference type="CDD" id="cd00081">
    <property type="entry name" value="Hint"/>
    <property type="match status" value="1"/>
</dbReference>
<dbReference type="Pfam" id="PF02867">
    <property type="entry name" value="Ribonuc_red_lgC"/>
    <property type="match status" value="2"/>
</dbReference>
<evidence type="ECO:0000259" key="16">
    <source>
        <dbReference type="PROSITE" id="PS50819"/>
    </source>
</evidence>
<dbReference type="Pfam" id="PF14528">
    <property type="entry name" value="LAGLIDADG_3"/>
    <property type="match status" value="1"/>
</dbReference>
<dbReference type="EMBL" id="VBOT01000081">
    <property type="protein sequence ID" value="TMQ51094.1"/>
    <property type="molecule type" value="Genomic_DNA"/>
</dbReference>
<comment type="similarity">
    <text evidence="2">Belongs to the ribonucleoside diphosphate reductase class-2 family.</text>
</comment>
<keyword evidence="6" id="KW-0237">DNA synthesis</keyword>